<organism evidence="10">
    <name type="scientific">Lapsanastrum apogonoides</name>
    <dbReference type="NCBI Taxonomy" id="1495213"/>
    <lineage>
        <taxon>Eukaryota</taxon>
        <taxon>Viridiplantae</taxon>
        <taxon>Streptophyta</taxon>
        <taxon>Embryophyta</taxon>
        <taxon>Tracheophyta</taxon>
        <taxon>Spermatophyta</taxon>
        <taxon>Magnoliopsida</taxon>
        <taxon>eudicotyledons</taxon>
        <taxon>Gunneridae</taxon>
        <taxon>Pentapetalae</taxon>
        <taxon>asterids</taxon>
        <taxon>campanulids</taxon>
        <taxon>Asterales</taxon>
        <taxon>Asteraceae</taxon>
        <taxon>Cichorioideae</taxon>
        <taxon>Cichorieae</taxon>
        <taxon>Crepidinae</taxon>
        <taxon>Lapsanastrum</taxon>
    </lineage>
</organism>
<evidence type="ECO:0000259" key="8">
    <source>
        <dbReference type="PROSITE" id="PS51369"/>
    </source>
</evidence>
<dbReference type="GO" id="GO:2000032">
    <property type="term" value="P:regulation of secondary shoot formation"/>
    <property type="evidence" value="ECO:0007669"/>
    <property type="project" value="TreeGrafter"/>
</dbReference>
<evidence type="ECO:0000256" key="7">
    <source>
        <dbReference type="SAM" id="MobiDB-lite"/>
    </source>
</evidence>
<dbReference type="Pfam" id="PF03634">
    <property type="entry name" value="TCP"/>
    <property type="match status" value="1"/>
</dbReference>
<reference evidence="10" key="1">
    <citation type="journal article" date="2018" name="Front. Plant Sci.">
        <title>Patterning the Asteraceae Capitulum: Duplications and Differential Expression of the Flower Symmetry CYC2-Like Genes.</title>
        <authorList>
            <person name="Chen J."/>
            <person name="Shen C.Z."/>
            <person name="Guo Y.P."/>
            <person name="Rao G.Y."/>
        </authorList>
    </citation>
    <scope>NUCLEOTIDE SEQUENCE</scope>
</reference>
<dbReference type="GO" id="GO:0043565">
    <property type="term" value="F:sequence-specific DNA binding"/>
    <property type="evidence" value="ECO:0007669"/>
    <property type="project" value="TreeGrafter"/>
</dbReference>
<keyword evidence="2" id="KW-0217">Developmental protein</keyword>
<dbReference type="GO" id="GO:0005634">
    <property type="term" value="C:nucleus"/>
    <property type="evidence" value="ECO:0007669"/>
    <property type="project" value="UniProtKB-SubCell"/>
</dbReference>
<proteinExistence type="predicted"/>
<dbReference type="PROSITE" id="PS51369">
    <property type="entry name" value="TCP"/>
    <property type="match status" value="1"/>
</dbReference>
<keyword evidence="6" id="KW-0539">Nucleus</keyword>
<dbReference type="InterPro" id="IPR017888">
    <property type="entry name" value="CYC/TB1_R_domain"/>
</dbReference>
<keyword evidence="5" id="KW-0804">Transcription</keyword>
<dbReference type="AlphaFoldDB" id="A0A346D3I8"/>
<name>A0A346D3I8_9ASTR</name>
<evidence type="ECO:0000256" key="5">
    <source>
        <dbReference type="ARBA" id="ARBA00023163"/>
    </source>
</evidence>
<evidence type="ECO:0000256" key="2">
    <source>
        <dbReference type="ARBA" id="ARBA00022473"/>
    </source>
</evidence>
<evidence type="ECO:0000259" key="9">
    <source>
        <dbReference type="PROSITE" id="PS51370"/>
    </source>
</evidence>
<dbReference type="InterPro" id="IPR005333">
    <property type="entry name" value="Transcription_factor_TCP"/>
</dbReference>
<evidence type="ECO:0000313" key="10">
    <source>
        <dbReference type="EMBL" id="AXM05006.1"/>
    </source>
</evidence>
<feature type="compositionally biased region" description="Basic and acidic residues" evidence="7">
    <location>
        <begin position="207"/>
        <end position="228"/>
    </location>
</feature>
<dbReference type="GO" id="GO:0003700">
    <property type="term" value="F:DNA-binding transcription factor activity"/>
    <property type="evidence" value="ECO:0007669"/>
    <property type="project" value="InterPro"/>
</dbReference>
<feature type="domain" description="TCP" evidence="8">
    <location>
        <begin position="96"/>
        <end position="154"/>
    </location>
</feature>
<feature type="region of interest" description="Disordered" evidence="7">
    <location>
        <begin position="187"/>
        <end position="228"/>
    </location>
</feature>
<keyword evidence="4" id="KW-0238">DNA-binding</keyword>
<accession>A0A346D3I8</accession>
<dbReference type="PANTHER" id="PTHR31072">
    <property type="entry name" value="TRANSCRIPTION FACTOR TCP4-RELATED"/>
    <property type="match status" value="1"/>
</dbReference>
<protein>
    <submittedName>
        <fullName evidence="10">Cycloidea-like protein</fullName>
    </submittedName>
</protein>
<feature type="domain" description="R" evidence="9">
    <location>
        <begin position="214"/>
        <end position="231"/>
    </location>
</feature>
<comment type="subcellular location">
    <subcellularLocation>
        <location evidence="1">Nucleus</location>
    </subcellularLocation>
</comment>
<keyword evidence="3" id="KW-0805">Transcription regulation</keyword>
<dbReference type="InterPro" id="IPR017887">
    <property type="entry name" value="TF_TCP_subgr"/>
</dbReference>
<dbReference type="EMBL" id="MG593421">
    <property type="protein sequence ID" value="AXM05006.1"/>
    <property type="molecule type" value="Genomic_DNA"/>
</dbReference>
<evidence type="ECO:0000256" key="4">
    <source>
        <dbReference type="ARBA" id="ARBA00023125"/>
    </source>
</evidence>
<dbReference type="PANTHER" id="PTHR31072:SF224">
    <property type="entry name" value="TRANSCRIPTION FACTOR TCP1"/>
    <property type="match status" value="1"/>
</dbReference>
<dbReference type="PROSITE" id="PS51370">
    <property type="entry name" value="R"/>
    <property type="match status" value="1"/>
</dbReference>
<evidence type="ECO:0000256" key="6">
    <source>
        <dbReference type="ARBA" id="ARBA00023242"/>
    </source>
</evidence>
<evidence type="ECO:0000256" key="3">
    <source>
        <dbReference type="ARBA" id="ARBA00023015"/>
    </source>
</evidence>
<sequence>MFSSNPFPSSNPFFDHNIINGDYFIHHEQQHSSYNPVADCFLNSYKSTVPPSSPPPLLPVTENSQDLICQQQYSDDYDDLLESIVYPCKKKPVNSKKDGHSKIHTAQGPRDRRVRLSIDIARKFFELQNLLGFDKASKTLDWLFSKSKVAIRELVEETKHSSSSTGTISQCESAFLDDDEDEGKKKEFVNGRLKKLTQKNKPGNGNHVHDVAREQSRADARSRARERTKEKLRIKKQLQCESLKKFHDVSTSNFKLQSRFWGQIESQSDYNNESIVEKSFFM</sequence>
<evidence type="ECO:0000256" key="1">
    <source>
        <dbReference type="ARBA" id="ARBA00004123"/>
    </source>
</evidence>